<proteinExistence type="predicted"/>
<keyword evidence="2" id="KW-0732">Signal</keyword>
<sequence length="234" mass="26670">MRLLVPLLLCVTLAVHASFVEHPSFVVPRPYPILSHTEFVKAANKPGLFAWRFMIPDDSMETTIDLQGVEWLSRLAEKKRSDLVMRLQVDQNRNISLSFNKCGFKSTVSTFPKKREVIIVSPSFFTSFIDAGLIGCRKFETPLFVIIGGEQKTTGTISFNFLEDDDKDQGGTDDMFFKYFYPIIAGLFFIIAVIGAAVTVCVKTKCISELNKRYKRYKKYRNFHNTNELKGIIV</sequence>
<evidence type="ECO:0000313" key="3">
    <source>
        <dbReference type="EMBL" id="EGT43268.1"/>
    </source>
</evidence>
<dbReference type="OMA" id="CCSEVET"/>
<evidence type="ECO:0000256" key="1">
    <source>
        <dbReference type="SAM" id="Phobius"/>
    </source>
</evidence>
<organism evidence="4">
    <name type="scientific">Caenorhabditis brenneri</name>
    <name type="common">Nematode worm</name>
    <dbReference type="NCBI Taxonomy" id="135651"/>
    <lineage>
        <taxon>Eukaryota</taxon>
        <taxon>Metazoa</taxon>
        <taxon>Ecdysozoa</taxon>
        <taxon>Nematoda</taxon>
        <taxon>Chromadorea</taxon>
        <taxon>Rhabditida</taxon>
        <taxon>Rhabditina</taxon>
        <taxon>Rhabditomorpha</taxon>
        <taxon>Rhabditoidea</taxon>
        <taxon>Rhabditidae</taxon>
        <taxon>Peloderinae</taxon>
        <taxon>Caenorhabditis</taxon>
    </lineage>
</organism>
<evidence type="ECO:0000256" key="2">
    <source>
        <dbReference type="SAM" id="SignalP"/>
    </source>
</evidence>
<keyword evidence="1" id="KW-0812">Transmembrane</keyword>
<dbReference type="InParanoid" id="G0P2J0"/>
<keyword evidence="1" id="KW-0472">Membrane</keyword>
<name>G0P2J0_CAEBE</name>
<feature type="signal peptide" evidence="2">
    <location>
        <begin position="1"/>
        <end position="17"/>
    </location>
</feature>
<protein>
    <submittedName>
        <fullName evidence="3">Uncharacterized protein</fullName>
    </submittedName>
</protein>
<gene>
    <name evidence="3" type="ORF">CAEBREN_03653</name>
</gene>
<evidence type="ECO:0000313" key="4">
    <source>
        <dbReference type="Proteomes" id="UP000008068"/>
    </source>
</evidence>
<dbReference type="OrthoDB" id="5793338at2759"/>
<keyword evidence="4" id="KW-1185">Reference proteome</keyword>
<keyword evidence="1" id="KW-1133">Transmembrane helix</keyword>
<accession>G0P2J0</accession>
<dbReference type="EMBL" id="GL380026">
    <property type="protein sequence ID" value="EGT43268.1"/>
    <property type="molecule type" value="Genomic_DNA"/>
</dbReference>
<reference evidence="4" key="1">
    <citation type="submission" date="2011-07" db="EMBL/GenBank/DDBJ databases">
        <authorList>
            <consortium name="Caenorhabditis brenneri Sequencing and Analysis Consortium"/>
            <person name="Wilson R.K."/>
        </authorList>
    </citation>
    <scope>NUCLEOTIDE SEQUENCE [LARGE SCALE GENOMIC DNA]</scope>
    <source>
        <strain evidence="4">PB2801</strain>
    </source>
</reference>
<dbReference type="Proteomes" id="UP000008068">
    <property type="component" value="Unassembled WGS sequence"/>
</dbReference>
<feature type="chain" id="PRO_5003406271" evidence="2">
    <location>
        <begin position="18"/>
        <end position="234"/>
    </location>
</feature>
<feature type="transmembrane region" description="Helical" evidence="1">
    <location>
        <begin position="179"/>
        <end position="202"/>
    </location>
</feature>
<dbReference type="HOGENOM" id="CLU_1120997_0_0_1"/>
<dbReference type="AlphaFoldDB" id="G0P2J0"/>